<proteinExistence type="predicted"/>
<dbReference type="AlphaFoldDB" id="A0A9P0PTU3"/>
<dbReference type="EMBL" id="CAKOFQ010007175">
    <property type="protein sequence ID" value="CAH1993548.1"/>
    <property type="molecule type" value="Genomic_DNA"/>
</dbReference>
<dbReference type="Proteomes" id="UP001152888">
    <property type="component" value="Unassembled WGS sequence"/>
</dbReference>
<evidence type="ECO:0000313" key="1">
    <source>
        <dbReference type="EMBL" id="CAH1993548.1"/>
    </source>
</evidence>
<reference evidence="1" key="1">
    <citation type="submission" date="2022-03" db="EMBL/GenBank/DDBJ databases">
        <authorList>
            <person name="Sayadi A."/>
        </authorList>
    </citation>
    <scope>NUCLEOTIDE SEQUENCE</scope>
</reference>
<accession>A0A9P0PTU3</accession>
<protein>
    <submittedName>
        <fullName evidence="1">Uncharacterized protein</fullName>
    </submittedName>
</protein>
<keyword evidence="2" id="KW-1185">Reference proteome</keyword>
<organism evidence="1 2">
    <name type="scientific">Acanthoscelides obtectus</name>
    <name type="common">Bean weevil</name>
    <name type="synonym">Bruchus obtectus</name>
    <dbReference type="NCBI Taxonomy" id="200917"/>
    <lineage>
        <taxon>Eukaryota</taxon>
        <taxon>Metazoa</taxon>
        <taxon>Ecdysozoa</taxon>
        <taxon>Arthropoda</taxon>
        <taxon>Hexapoda</taxon>
        <taxon>Insecta</taxon>
        <taxon>Pterygota</taxon>
        <taxon>Neoptera</taxon>
        <taxon>Endopterygota</taxon>
        <taxon>Coleoptera</taxon>
        <taxon>Polyphaga</taxon>
        <taxon>Cucujiformia</taxon>
        <taxon>Chrysomeloidea</taxon>
        <taxon>Chrysomelidae</taxon>
        <taxon>Bruchinae</taxon>
        <taxon>Bruchini</taxon>
        <taxon>Acanthoscelides</taxon>
    </lineage>
</organism>
<sequence>MKIGVFTALKFQVRVTVHFPQIIINNTLANTKYVAKVDNGMVTGEKIEQNKLEFSKQ</sequence>
<comment type="caution">
    <text evidence="1">The sequence shown here is derived from an EMBL/GenBank/DDBJ whole genome shotgun (WGS) entry which is preliminary data.</text>
</comment>
<name>A0A9P0PTU3_ACAOB</name>
<evidence type="ECO:0000313" key="2">
    <source>
        <dbReference type="Proteomes" id="UP001152888"/>
    </source>
</evidence>
<gene>
    <name evidence="1" type="ORF">ACAOBT_LOCUS21576</name>
</gene>